<feature type="domain" description="UBA" evidence="26">
    <location>
        <begin position="899"/>
        <end position="942"/>
    </location>
</feature>
<keyword evidence="9" id="KW-0963">Cytoplasm</keyword>
<feature type="compositionally biased region" description="Pro residues" evidence="25">
    <location>
        <begin position="471"/>
        <end position="488"/>
    </location>
</feature>
<evidence type="ECO:0000256" key="22">
    <source>
        <dbReference type="ARBA" id="ARBA00067639"/>
    </source>
</evidence>
<keyword evidence="17 24" id="KW-0106">Calcium</keyword>
<dbReference type="GO" id="GO:0042059">
    <property type="term" value="P:negative regulation of epidermal growth factor receptor signaling pathway"/>
    <property type="evidence" value="ECO:0007669"/>
    <property type="project" value="UniProtKB-ARBA"/>
</dbReference>
<dbReference type="FunFam" id="1.10.238.10:FF:000022">
    <property type="entry name" value="E3 ubiquitin-protein ligase CBL"/>
    <property type="match status" value="1"/>
</dbReference>
<dbReference type="Pfam" id="PF13920">
    <property type="entry name" value="zf-C3HC4_3"/>
    <property type="match status" value="1"/>
</dbReference>
<evidence type="ECO:0000256" key="24">
    <source>
        <dbReference type="RuleBase" id="RU367001"/>
    </source>
</evidence>
<feature type="compositionally biased region" description="Pro residues" evidence="25">
    <location>
        <begin position="521"/>
        <end position="539"/>
    </location>
</feature>
<dbReference type="GO" id="GO:0005509">
    <property type="term" value="F:calcium ion binding"/>
    <property type="evidence" value="ECO:0007669"/>
    <property type="project" value="UniProtKB-UniRule"/>
</dbReference>
<feature type="region of interest" description="Disordered" evidence="25">
    <location>
        <begin position="469"/>
        <end position="642"/>
    </location>
</feature>
<keyword evidence="18" id="KW-0832">Ubl conjugation</keyword>
<dbReference type="SUPFAM" id="SSF57850">
    <property type="entry name" value="RING/U-box"/>
    <property type="match status" value="1"/>
</dbReference>
<keyword evidence="21" id="KW-0966">Cell projection</keyword>
<comment type="catalytic activity">
    <reaction evidence="1 24">
        <text>S-ubiquitinyl-[E2 ubiquitin-conjugating enzyme]-L-cysteine + [acceptor protein]-L-lysine = [E2 ubiquitin-conjugating enzyme]-L-cysteine + N(6)-ubiquitinyl-[acceptor protein]-L-lysine.</text>
        <dbReference type="EC" id="2.3.2.27"/>
    </reaction>
</comment>
<dbReference type="FunFam" id="3.30.505.10:FF:000154">
    <property type="entry name" value="E3 ubiquitin-protein ligase CBL"/>
    <property type="match status" value="1"/>
</dbReference>
<reference evidence="30" key="1">
    <citation type="submission" date="2025-08" db="UniProtKB">
        <authorList>
            <consortium name="RefSeq"/>
        </authorList>
    </citation>
    <scope>IDENTIFICATION</scope>
</reference>
<evidence type="ECO:0000256" key="25">
    <source>
        <dbReference type="SAM" id="MobiDB-lite"/>
    </source>
</evidence>
<evidence type="ECO:0000259" key="26">
    <source>
        <dbReference type="PROSITE" id="PS50030"/>
    </source>
</evidence>
<feature type="compositionally biased region" description="Low complexity" evidence="25">
    <location>
        <begin position="588"/>
        <end position="600"/>
    </location>
</feature>
<dbReference type="GO" id="GO:0001784">
    <property type="term" value="F:phosphotyrosine residue binding"/>
    <property type="evidence" value="ECO:0007669"/>
    <property type="project" value="UniProtKB-UniRule"/>
</dbReference>
<evidence type="ECO:0000313" key="30">
    <source>
        <dbReference type="RefSeq" id="XP_029027033.1"/>
    </source>
</evidence>
<feature type="compositionally biased region" description="Low complexity" evidence="25">
    <location>
        <begin position="826"/>
        <end position="838"/>
    </location>
</feature>
<dbReference type="GO" id="GO:0005794">
    <property type="term" value="C:Golgi apparatus"/>
    <property type="evidence" value="ECO:0007669"/>
    <property type="project" value="UniProtKB-SubCell"/>
</dbReference>
<comment type="subcellular location">
    <subcellularLocation>
        <location evidence="3">Cell membrane</location>
    </subcellularLocation>
    <subcellularLocation>
        <location evidence="2">Cell projection</location>
        <location evidence="2">Cilium</location>
    </subcellularLocation>
    <subcellularLocation>
        <location evidence="4">Cytoplasm</location>
    </subcellularLocation>
    <subcellularLocation>
        <location evidence="5">Golgi apparatus</location>
    </subcellularLocation>
</comment>
<proteinExistence type="predicted"/>
<feature type="domain" description="Cbl-PTB" evidence="28">
    <location>
        <begin position="31"/>
        <end position="335"/>
    </location>
</feature>
<feature type="compositionally biased region" description="Pro residues" evidence="25">
    <location>
        <begin position="882"/>
        <end position="891"/>
    </location>
</feature>
<dbReference type="GO" id="GO:0045121">
    <property type="term" value="C:membrane raft"/>
    <property type="evidence" value="ECO:0007669"/>
    <property type="project" value="TreeGrafter"/>
</dbReference>
<dbReference type="GO" id="GO:0005829">
    <property type="term" value="C:cytosol"/>
    <property type="evidence" value="ECO:0007669"/>
    <property type="project" value="UniProtKB-ARBA"/>
</dbReference>
<dbReference type="GO" id="GO:0017124">
    <property type="term" value="F:SH3 domain binding"/>
    <property type="evidence" value="ECO:0007669"/>
    <property type="project" value="UniProtKB-ARBA"/>
</dbReference>
<dbReference type="EC" id="2.3.2.27" evidence="7 24"/>
<dbReference type="UniPathway" id="UPA00143"/>
<dbReference type="Pfam" id="PF02762">
    <property type="entry name" value="Cbl_N3"/>
    <property type="match status" value="1"/>
</dbReference>
<evidence type="ECO:0000256" key="5">
    <source>
        <dbReference type="ARBA" id="ARBA00004555"/>
    </source>
</evidence>
<keyword evidence="15 24" id="KW-0833">Ubl conjugation pathway</keyword>
<dbReference type="Gene3D" id="1.20.930.20">
    <property type="entry name" value="Adaptor protein Cbl, N-terminal domain"/>
    <property type="match status" value="1"/>
</dbReference>
<sequence>MAGNLKKGGGLIGMMKDAFQPHHHHLHSHHQPGTVDKKTVEKCWKMMDKVVRLCQNPKLALKNSPPYILDLLPDTYQHLRTILSRYEGKMETLGENEYFRVFMENLAKKTKQTSSLFKEGKERMYEENSQPRRNLTKLSLIFSHMLAELKAIFPNGLFQGDNFRITKADAAEFWRRAFGDKTIVSWKVFRQSLHEFHPISSGLEAMALKSTIDLTCNDYISVFEFDIFTRLFQPWSSLLRNWNSLAVTHPGYMAFLTYDEVKARLQKFIHKPGSYIFRLSCTRLGQWAIGYVTADGNILQTIPHNKPLFQALIDGFREGFYLFPDGRTQNPDLTGLCEPSPQDHIKVTQEQYELYCEMGSTFQLCKICAENDKDVKIEPCGHLMCTSCLTSWQESEGQGTGCPFCRCEIKGTEPIVVDPFDPKDNSGGSCRSAYGAEGAPSPSYDDDDDDRLEDPHLMMSKLVQNIKVERPPSPMSMPPQSPLPPVPPRLDLLPHRPLNPPGASSPGVTSKAASHHKDKPLPLPPALRDLPPPPPPDRPPASGTASEGRLPRRPLPCTPGEPTRDKLPPTPPNRPLTEWNSRPVPKAPTSSSSSPSSSSTQVSNLGGDIRAGVRELSNRHSLPLALPSALDTRSESQKMSLSLDQQLNFPAVPGQDYDNPKVKPSVSANAIYAMATRPTAAQRPVTGEEARDSEEESEYMIPSSRPVLPPINAAPIGEIPQVPRPPQPQSASALQTQTQVSAVSSRLTLTELEDGQLMYEAMYNVQSRSQQARDSDYSELPPLVMSNGPRDHSSEDKEEEDIGYDFPKPRLPLPPTRRTLSEIGGSSSSSSSSSCSSSTAAFNRLSLDSDAGAAASFSESGEAPERPPKPLPRRINSERRPSPVPPVPAPPSGGATGGEANPHVSSEIQHLMSQGYSQHDIQKALMIAQDNIEMAKNILREFVSIPSTAHILT</sequence>
<evidence type="ECO:0000256" key="10">
    <source>
        <dbReference type="ARBA" id="ARBA00022553"/>
    </source>
</evidence>
<evidence type="ECO:0000256" key="2">
    <source>
        <dbReference type="ARBA" id="ARBA00004138"/>
    </source>
</evidence>
<evidence type="ECO:0000256" key="11">
    <source>
        <dbReference type="ARBA" id="ARBA00022679"/>
    </source>
</evidence>
<keyword evidence="20" id="KW-0472">Membrane</keyword>
<keyword evidence="8" id="KW-1003">Cell membrane</keyword>
<keyword evidence="10" id="KW-0597">Phosphoprotein</keyword>
<dbReference type="InterPro" id="IPR014741">
    <property type="entry name" value="Adaptor_Cbl_EF_hand-like"/>
</dbReference>
<dbReference type="GO" id="GO:0030971">
    <property type="term" value="F:receptor tyrosine kinase binding"/>
    <property type="evidence" value="ECO:0007669"/>
    <property type="project" value="TreeGrafter"/>
</dbReference>
<dbReference type="InterPro" id="IPR036537">
    <property type="entry name" value="Adaptor_Cbl_N_dom_sf"/>
</dbReference>
<evidence type="ECO:0000256" key="1">
    <source>
        <dbReference type="ARBA" id="ARBA00000900"/>
    </source>
</evidence>
<dbReference type="Proteomes" id="UP000515150">
    <property type="component" value="Chromosome 13"/>
</dbReference>
<dbReference type="InterPro" id="IPR003153">
    <property type="entry name" value="Adaptor_Cbl_N_hlx"/>
</dbReference>
<evidence type="ECO:0000313" key="29">
    <source>
        <dbReference type="Proteomes" id="UP000515150"/>
    </source>
</evidence>
<dbReference type="SUPFAM" id="SSF47668">
    <property type="entry name" value="N-terminal domain of cbl (N-cbl)"/>
    <property type="match status" value="1"/>
</dbReference>
<evidence type="ECO:0000256" key="4">
    <source>
        <dbReference type="ARBA" id="ARBA00004496"/>
    </source>
</evidence>
<dbReference type="Pfam" id="PF02761">
    <property type="entry name" value="Cbl_N2"/>
    <property type="match status" value="1"/>
</dbReference>
<dbReference type="GO" id="GO:0005886">
    <property type="term" value="C:plasma membrane"/>
    <property type="evidence" value="ECO:0007669"/>
    <property type="project" value="UniProtKB-SubCell"/>
</dbReference>
<dbReference type="GeneID" id="114867979"/>
<protein>
    <recommendedName>
        <fullName evidence="22 24">E3 ubiquitin-protein ligase CBL</fullName>
        <ecNumber evidence="7 24">2.3.2.27</ecNumber>
    </recommendedName>
</protein>
<dbReference type="SUPFAM" id="SSF55550">
    <property type="entry name" value="SH2 domain"/>
    <property type="match status" value="1"/>
</dbReference>
<dbReference type="InterPro" id="IPR015940">
    <property type="entry name" value="UBA"/>
</dbReference>
<dbReference type="CDD" id="cd16708">
    <property type="entry name" value="RING-HC_Cbl"/>
    <property type="match status" value="1"/>
</dbReference>
<feature type="region of interest" description="Disordered" evidence="25">
    <location>
        <begin position="416"/>
        <end position="453"/>
    </location>
</feature>
<evidence type="ECO:0000256" key="3">
    <source>
        <dbReference type="ARBA" id="ARBA00004236"/>
    </source>
</evidence>
<dbReference type="GO" id="GO:0061630">
    <property type="term" value="F:ubiquitin protein ligase activity"/>
    <property type="evidence" value="ECO:0007669"/>
    <property type="project" value="UniProtKB-EC"/>
</dbReference>
<feature type="region of interest" description="Disordered" evidence="25">
    <location>
        <begin position="852"/>
        <end position="902"/>
    </location>
</feature>
<organism evidence="29 30">
    <name type="scientific">Betta splendens</name>
    <name type="common">Siamese fighting fish</name>
    <dbReference type="NCBI Taxonomy" id="158456"/>
    <lineage>
        <taxon>Eukaryota</taxon>
        <taxon>Metazoa</taxon>
        <taxon>Chordata</taxon>
        <taxon>Craniata</taxon>
        <taxon>Vertebrata</taxon>
        <taxon>Euteleostomi</taxon>
        <taxon>Actinopterygii</taxon>
        <taxon>Neopterygii</taxon>
        <taxon>Teleostei</taxon>
        <taxon>Neoteleostei</taxon>
        <taxon>Acanthomorphata</taxon>
        <taxon>Anabantaria</taxon>
        <taxon>Anabantiformes</taxon>
        <taxon>Anabantoidei</taxon>
        <taxon>Osphronemidae</taxon>
        <taxon>Betta</taxon>
    </lineage>
</organism>
<feature type="compositionally biased region" description="Low complexity" evidence="25">
    <location>
        <begin position="852"/>
        <end position="861"/>
    </location>
</feature>
<feature type="domain" description="RING-type" evidence="27">
    <location>
        <begin position="365"/>
        <end position="406"/>
    </location>
</feature>
<keyword evidence="13" id="KW-0677">Repeat</keyword>
<dbReference type="GO" id="GO:1902531">
    <property type="term" value="P:regulation of intracellular signal transduction"/>
    <property type="evidence" value="ECO:0007669"/>
    <property type="project" value="UniProtKB-ARBA"/>
</dbReference>
<evidence type="ECO:0000256" key="20">
    <source>
        <dbReference type="ARBA" id="ARBA00023136"/>
    </source>
</evidence>
<dbReference type="Gene3D" id="1.10.238.10">
    <property type="entry name" value="EF-hand"/>
    <property type="match status" value="1"/>
</dbReference>
<dbReference type="FunFam" id="3.30.40.10:FF:000015">
    <property type="entry name" value="E3 ubiquitin-protein ligase CBL"/>
    <property type="match status" value="1"/>
</dbReference>
<evidence type="ECO:0000259" key="27">
    <source>
        <dbReference type="PROSITE" id="PS50089"/>
    </source>
</evidence>
<keyword evidence="11 24" id="KW-0808">Transferase</keyword>
<keyword evidence="12 24" id="KW-0479">Metal-binding</keyword>
<keyword evidence="14 23" id="KW-0863">Zinc-finger</keyword>
<dbReference type="InterPro" id="IPR017907">
    <property type="entry name" value="Znf_RING_CS"/>
</dbReference>
<feature type="region of interest" description="Disordered" evidence="25">
    <location>
        <begin position="677"/>
        <end position="743"/>
    </location>
</feature>
<evidence type="ECO:0000256" key="18">
    <source>
        <dbReference type="ARBA" id="ARBA00022843"/>
    </source>
</evidence>
<keyword evidence="16 24" id="KW-0862">Zinc</keyword>
<evidence type="ECO:0000256" key="12">
    <source>
        <dbReference type="ARBA" id="ARBA00022723"/>
    </source>
</evidence>
<dbReference type="InterPro" id="IPR013083">
    <property type="entry name" value="Znf_RING/FYVE/PHD"/>
</dbReference>
<dbReference type="GO" id="GO:0016567">
    <property type="term" value="P:protein ubiquitination"/>
    <property type="evidence" value="ECO:0007669"/>
    <property type="project" value="UniProtKB-UniPathway"/>
</dbReference>
<dbReference type="SMART" id="SM00165">
    <property type="entry name" value="UBA"/>
    <property type="match status" value="1"/>
</dbReference>
<dbReference type="PANTHER" id="PTHR23007:SF5">
    <property type="entry name" value="E3 UBIQUITIN-PROTEIN LIGASE CBL"/>
    <property type="match status" value="1"/>
</dbReference>
<dbReference type="OrthoDB" id="7237699at2759"/>
<dbReference type="PROSITE" id="PS51506">
    <property type="entry name" value="CBL_PTB"/>
    <property type="match status" value="1"/>
</dbReference>
<evidence type="ECO:0000256" key="21">
    <source>
        <dbReference type="ARBA" id="ARBA00023273"/>
    </source>
</evidence>
<dbReference type="CDD" id="cd14393">
    <property type="entry name" value="UBA_c-Cbl"/>
    <property type="match status" value="1"/>
</dbReference>
<dbReference type="GO" id="GO:0005929">
    <property type="term" value="C:cilium"/>
    <property type="evidence" value="ECO:0007669"/>
    <property type="project" value="UniProtKB-SubCell"/>
</dbReference>
<dbReference type="GO" id="GO:0007166">
    <property type="term" value="P:cell surface receptor signaling pathway"/>
    <property type="evidence" value="ECO:0007669"/>
    <property type="project" value="InterPro"/>
</dbReference>
<dbReference type="InterPro" id="IPR001841">
    <property type="entry name" value="Znf_RING"/>
</dbReference>
<dbReference type="AlphaFoldDB" id="A0A6P7P9W4"/>
<dbReference type="Gene3D" id="3.30.40.10">
    <property type="entry name" value="Zinc/RING finger domain, C3HC4 (zinc finger)"/>
    <property type="match status" value="1"/>
</dbReference>
<dbReference type="InterPro" id="IPR014742">
    <property type="entry name" value="Adaptor_Cbl_SH2-like"/>
</dbReference>
<evidence type="ECO:0000256" key="6">
    <source>
        <dbReference type="ARBA" id="ARBA00004906"/>
    </source>
</evidence>
<dbReference type="PANTHER" id="PTHR23007">
    <property type="entry name" value="CBL"/>
    <property type="match status" value="1"/>
</dbReference>
<dbReference type="GO" id="GO:0006511">
    <property type="term" value="P:ubiquitin-dependent protein catabolic process"/>
    <property type="evidence" value="ECO:0007669"/>
    <property type="project" value="UniProtKB-ARBA"/>
</dbReference>
<dbReference type="GO" id="GO:0008270">
    <property type="term" value="F:zinc ion binding"/>
    <property type="evidence" value="ECO:0007669"/>
    <property type="project" value="UniProtKB-KW"/>
</dbReference>
<evidence type="ECO:0000259" key="28">
    <source>
        <dbReference type="PROSITE" id="PS51506"/>
    </source>
</evidence>
<dbReference type="GO" id="GO:0046875">
    <property type="term" value="F:ephrin receptor binding"/>
    <property type="evidence" value="ECO:0007669"/>
    <property type="project" value="UniProtKB-ARBA"/>
</dbReference>
<keyword evidence="19" id="KW-0333">Golgi apparatus</keyword>
<dbReference type="Pfam" id="PF02262">
    <property type="entry name" value="Cbl_N"/>
    <property type="match status" value="1"/>
</dbReference>
<evidence type="ECO:0000256" key="8">
    <source>
        <dbReference type="ARBA" id="ARBA00022475"/>
    </source>
</evidence>
<evidence type="ECO:0000256" key="14">
    <source>
        <dbReference type="ARBA" id="ARBA00022771"/>
    </source>
</evidence>
<dbReference type="InterPro" id="IPR024159">
    <property type="entry name" value="Cbl_PTB"/>
</dbReference>
<dbReference type="InterPro" id="IPR009060">
    <property type="entry name" value="UBA-like_sf"/>
</dbReference>
<feature type="region of interest" description="Disordered" evidence="25">
    <location>
        <begin position="766"/>
        <end position="838"/>
    </location>
</feature>
<accession>A0A6P7P9W4</accession>
<dbReference type="PROSITE" id="PS50089">
    <property type="entry name" value="ZF_RING_2"/>
    <property type="match status" value="1"/>
</dbReference>
<dbReference type="KEGG" id="bspl:114867979"/>
<feature type="compositionally biased region" description="Polar residues" evidence="25">
    <location>
        <begin position="729"/>
        <end position="743"/>
    </location>
</feature>
<dbReference type="PROSITE" id="PS50030">
    <property type="entry name" value="UBA"/>
    <property type="match status" value="1"/>
</dbReference>
<comment type="function">
    <text evidence="24">E3 ubiquitin-protein ligase which accepts ubiquitin from specific E2 ubiquitin-conjugating enzymes, and transfers it to substrates, generally promoting their degradation by the proteasome.</text>
</comment>
<dbReference type="Gene3D" id="1.10.8.10">
    <property type="entry name" value="DNA helicase RuvA subunit, C-terminal domain"/>
    <property type="match status" value="1"/>
</dbReference>
<gene>
    <name evidence="30" type="primary">cbl</name>
</gene>
<dbReference type="FunFam" id="1.10.8.10:FF:000030">
    <property type="entry name" value="E3 ubiquitin-protein ligase CBL"/>
    <property type="match status" value="1"/>
</dbReference>
<evidence type="ECO:0000256" key="13">
    <source>
        <dbReference type="ARBA" id="ARBA00022737"/>
    </source>
</evidence>
<dbReference type="InterPro" id="IPR024162">
    <property type="entry name" value="Adaptor_Cbl"/>
</dbReference>
<dbReference type="InterPro" id="IPR011992">
    <property type="entry name" value="EF-hand-dom_pair"/>
</dbReference>
<dbReference type="SMART" id="SM00184">
    <property type="entry name" value="RING"/>
    <property type="match status" value="1"/>
</dbReference>
<dbReference type="SUPFAM" id="SSF47473">
    <property type="entry name" value="EF-hand"/>
    <property type="match status" value="1"/>
</dbReference>
<dbReference type="SUPFAM" id="SSF46934">
    <property type="entry name" value="UBA-like"/>
    <property type="match status" value="1"/>
</dbReference>
<dbReference type="PROSITE" id="PS00518">
    <property type="entry name" value="ZF_RING_1"/>
    <property type="match status" value="1"/>
</dbReference>
<evidence type="ECO:0000256" key="17">
    <source>
        <dbReference type="ARBA" id="ARBA00022837"/>
    </source>
</evidence>
<evidence type="ECO:0000256" key="7">
    <source>
        <dbReference type="ARBA" id="ARBA00012483"/>
    </source>
</evidence>
<dbReference type="InterPro" id="IPR036860">
    <property type="entry name" value="SH2_dom_sf"/>
</dbReference>
<dbReference type="Gene3D" id="3.30.505.10">
    <property type="entry name" value="SH2 domain"/>
    <property type="match status" value="1"/>
</dbReference>
<evidence type="ECO:0000256" key="16">
    <source>
        <dbReference type="ARBA" id="ARBA00022833"/>
    </source>
</evidence>
<comment type="pathway">
    <text evidence="6 24">Protein modification; protein ubiquitination.</text>
</comment>
<dbReference type="CTD" id="867"/>
<dbReference type="InParanoid" id="A0A6P7P9W4"/>
<dbReference type="FunFam" id="1.20.930.20:FF:000001">
    <property type="entry name" value="E3 ubiquitin-protein ligase CBL"/>
    <property type="match status" value="1"/>
</dbReference>
<dbReference type="CDD" id="cd09920">
    <property type="entry name" value="SH2_Cbl-b_TKB"/>
    <property type="match status" value="1"/>
</dbReference>
<evidence type="ECO:0000256" key="9">
    <source>
        <dbReference type="ARBA" id="ARBA00022490"/>
    </source>
</evidence>
<evidence type="ECO:0000256" key="19">
    <source>
        <dbReference type="ARBA" id="ARBA00023034"/>
    </source>
</evidence>
<keyword evidence="29" id="KW-1185">Reference proteome</keyword>
<comment type="domain">
    <text evidence="24">The N-terminus is composed of the phosphotyrosine binding (PTB) domain, a short linker region and the RING-type zinc finger. The PTB domain, which is also called TKB (tyrosine kinase binding) domain, is composed of three different subdomains: a four-helix bundle (4H), a calcium-binding EF hand and a divergent SH2 domain.</text>
</comment>
<name>A0A6P7P9W4_BETSP</name>
<evidence type="ECO:0000256" key="23">
    <source>
        <dbReference type="PROSITE-ProRule" id="PRU00175"/>
    </source>
</evidence>
<dbReference type="RefSeq" id="XP_029027033.1">
    <property type="nucleotide sequence ID" value="XM_029171200.2"/>
</dbReference>
<evidence type="ECO:0000256" key="15">
    <source>
        <dbReference type="ARBA" id="ARBA00022786"/>
    </source>
</evidence>